<dbReference type="Gene3D" id="3.30.450.40">
    <property type="match status" value="1"/>
</dbReference>
<evidence type="ECO:0000256" key="2">
    <source>
        <dbReference type="ARBA" id="ARBA00024867"/>
    </source>
</evidence>
<dbReference type="Pfam" id="PF13487">
    <property type="entry name" value="HD_5"/>
    <property type="match status" value="1"/>
</dbReference>
<evidence type="ECO:0000259" key="6">
    <source>
        <dbReference type="PROSITE" id="PS50113"/>
    </source>
</evidence>
<reference evidence="9" key="2">
    <citation type="journal article" date="2021" name="PeerJ">
        <title>Extensive microbial diversity within the chicken gut microbiome revealed by metagenomics and culture.</title>
        <authorList>
            <person name="Gilroy R."/>
            <person name="Ravi A."/>
            <person name="Getino M."/>
            <person name="Pursley I."/>
            <person name="Horton D.L."/>
            <person name="Alikhan N.F."/>
            <person name="Baker D."/>
            <person name="Gharbi K."/>
            <person name="Hall N."/>
            <person name="Watson M."/>
            <person name="Adriaenssens E.M."/>
            <person name="Foster-Nyarko E."/>
            <person name="Jarju S."/>
            <person name="Secka A."/>
            <person name="Antonio M."/>
            <person name="Oren A."/>
            <person name="Chaudhuri R.R."/>
            <person name="La Ragione R."/>
            <person name="Hildebrand F."/>
            <person name="Pallen M.J."/>
        </authorList>
    </citation>
    <scope>NUCLEOTIDE SEQUENCE</scope>
    <source>
        <strain evidence="9">CHK178-757</strain>
    </source>
</reference>
<dbReference type="SUPFAM" id="SSF55781">
    <property type="entry name" value="GAF domain-like"/>
    <property type="match status" value="1"/>
</dbReference>
<feature type="domain" description="PAC" evidence="6">
    <location>
        <begin position="726"/>
        <end position="778"/>
    </location>
</feature>
<dbReference type="Gene3D" id="3.30.70.270">
    <property type="match status" value="1"/>
</dbReference>
<dbReference type="SMART" id="SM00267">
    <property type="entry name" value="GGDEF"/>
    <property type="match status" value="1"/>
</dbReference>
<evidence type="ECO:0000256" key="3">
    <source>
        <dbReference type="PROSITE-ProRule" id="PRU00169"/>
    </source>
</evidence>
<feature type="domain" description="HD-GYP" evidence="8">
    <location>
        <begin position="143"/>
        <end position="351"/>
    </location>
</feature>
<feature type="modified residue" description="4-aspartylphosphate" evidence="3">
    <location>
        <position position="56"/>
    </location>
</feature>
<dbReference type="Gene3D" id="3.40.50.2300">
    <property type="match status" value="1"/>
</dbReference>
<accession>A0A9D1JR10</accession>
<dbReference type="SMART" id="SM00448">
    <property type="entry name" value="REC"/>
    <property type="match status" value="1"/>
</dbReference>
<dbReference type="InterPro" id="IPR000700">
    <property type="entry name" value="PAS-assoc_C"/>
</dbReference>
<evidence type="ECO:0000313" key="9">
    <source>
        <dbReference type="EMBL" id="HIS47294.1"/>
    </source>
</evidence>
<dbReference type="SMART" id="SM00086">
    <property type="entry name" value="PAC"/>
    <property type="match status" value="2"/>
</dbReference>
<dbReference type="CDD" id="cd00077">
    <property type="entry name" value="HDc"/>
    <property type="match status" value="1"/>
</dbReference>
<dbReference type="Pfam" id="PF00072">
    <property type="entry name" value="Response_reg"/>
    <property type="match status" value="1"/>
</dbReference>
<dbReference type="InterPro" id="IPR011006">
    <property type="entry name" value="CheY-like_superfamily"/>
</dbReference>
<feature type="domain" description="GGDEF" evidence="7">
    <location>
        <begin position="809"/>
        <end position="942"/>
    </location>
</feature>
<dbReference type="InterPro" id="IPR043128">
    <property type="entry name" value="Rev_trsase/Diguanyl_cyclase"/>
</dbReference>
<dbReference type="SUPFAM" id="SSF55073">
    <property type="entry name" value="Nucleotide cyclase"/>
    <property type="match status" value="1"/>
</dbReference>
<dbReference type="InterPro" id="IPR013655">
    <property type="entry name" value="PAS_fold_3"/>
</dbReference>
<comment type="function">
    <text evidence="2">May play the central regulatory role in sporulation. It may be an element of the effector pathway responsible for the activation of sporulation genes in response to nutritional stress. Spo0A may act in concert with spo0H (a sigma factor) to control the expression of some genes that are critical to the sporulation process.</text>
</comment>
<dbReference type="PROSITE" id="PS50887">
    <property type="entry name" value="GGDEF"/>
    <property type="match status" value="1"/>
</dbReference>
<evidence type="ECO:0000259" key="7">
    <source>
        <dbReference type="PROSITE" id="PS50887"/>
    </source>
</evidence>
<name>A0A9D1JR10_9FIRM</name>
<dbReference type="PANTHER" id="PTHR45228">
    <property type="entry name" value="CYCLIC DI-GMP PHOSPHODIESTERASE TM_0186-RELATED"/>
    <property type="match status" value="1"/>
</dbReference>
<dbReference type="PROSITE" id="PS50113">
    <property type="entry name" value="PAC"/>
    <property type="match status" value="2"/>
</dbReference>
<dbReference type="GO" id="GO:0000160">
    <property type="term" value="P:phosphorelay signal transduction system"/>
    <property type="evidence" value="ECO:0007669"/>
    <property type="project" value="InterPro"/>
</dbReference>
<dbReference type="PROSITE" id="PS50110">
    <property type="entry name" value="RESPONSE_REGULATORY"/>
    <property type="match status" value="1"/>
</dbReference>
<dbReference type="PROSITE" id="PS50112">
    <property type="entry name" value="PAS"/>
    <property type="match status" value="1"/>
</dbReference>
<dbReference type="SUPFAM" id="SSF109604">
    <property type="entry name" value="HD-domain/PDEase-like"/>
    <property type="match status" value="1"/>
</dbReference>
<dbReference type="Proteomes" id="UP000823927">
    <property type="component" value="Unassembled WGS sequence"/>
</dbReference>
<sequence>MTQKDTIIIVDDQELNRVILRNVLEDEYNLLEAENGEQALVLAGQYHDQVAVMLLDLIMPVKDGYEVLRALNENNMLSKFPVIVITAEDSAENEVRAFDLGASDIIMKPFEPYVVRRRVQNVVELNLRKLHQQEIIEAQAQKLLESNSIMIDALSSIIEYRSVETGQHIHRIRLFTKTLLTDVARVYPEFGLNDHKISMISSASSMHDIGKIAIPDQILNKPGKLTEHEYEIMKTHTTKGCEMLESLDRMGDREYLMYAYNICRYHHERWDGRGYPDGLKGDAIPVCAQVVGIADCYDALTSDRAYKKAFPPEKAYNMILNGECGVFSPKLLECLKNVQDEFTRLTREYSDHGGEKTVFEPKQPRLSFQKEDTAAMAQYKYFTLLRYMDATVVEMDCVQGLYHVVYLADPVFEPLKKGGNYWEAYAGFAVSNIRDDENVREASHIRQHMADFFKEGRLSSSRGYQVYSEKDQCLRYCEETWLRIDTENPLQSGIMVIFRLLDDNPRLVSHMESPSEKEIGVDRKLLAQARSLLGAIHTCRYDQWFTLVNVRWELANMLGYTVREINEKFHDRLTEMMYPADVEKVRRQISRQLKRGRVSEAEFRMVQKSGEILWVLSKGHLILGDGGDMYLQCTLVDITRSRKKQEELQKMAEQHQIILDQSNDIIMEWDMIKDTLSCSSNWEKKYGQPINGQLSPRQCLTSHIHPDDLIHLSALEDSLKSGESFAKIELRIADVTGRYRWSQLRATALKNEDGRPYKAVGLLADIDDQKRATQHLQEEAQRDGLTRLYNKTISRQMIETLLNDMAAEEKAVMFIIDMDNFKAINDTCGHMFGDIVLQEFSGDLVKLFRSDDVIARIGGDEFMVFMKNIPDESIVKARAKRIIKAASRTFKDNTGALKPSCSIGIAFYPKDGKNYEELFRRSDEALYDAKSQGKNTYVLYRRKRRPKDAGICYVPVRGAKTQIETQDPPEKLCSSMLESMLDCFYNSTDDVQCIKNVMAELGQQMDLSRVYIFEDSLDHTSVTNTFEWCGRGIQPKKRSFSDYSYDRFGGREHYMALFNDEGSFICPDIQMLPEYYHTLLAGGDIKSVFQCAIYDQGVFSGFIGFDDCRHTRFWTPQQIEAFSTAGKLLSVCVLRMRMKDKIDRIEKERKEK</sequence>
<dbReference type="CDD" id="cd01949">
    <property type="entry name" value="GGDEF"/>
    <property type="match status" value="1"/>
</dbReference>
<dbReference type="InterPro" id="IPR037522">
    <property type="entry name" value="HD_GYP_dom"/>
</dbReference>
<dbReference type="EMBL" id="DVIT01000026">
    <property type="protein sequence ID" value="HIS47294.1"/>
    <property type="molecule type" value="Genomic_DNA"/>
</dbReference>
<feature type="domain" description="Response regulatory" evidence="4">
    <location>
        <begin position="6"/>
        <end position="123"/>
    </location>
</feature>
<dbReference type="AlphaFoldDB" id="A0A9D1JR10"/>
<dbReference type="CDD" id="cd00130">
    <property type="entry name" value="PAS"/>
    <property type="match status" value="2"/>
</dbReference>
<gene>
    <name evidence="9" type="ORF">IAB46_07010</name>
</gene>
<evidence type="ECO:0000313" key="10">
    <source>
        <dbReference type="Proteomes" id="UP000823927"/>
    </source>
</evidence>
<dbReference type="PROSITE" id="PS51832">
    <property type="entry name" value="HD_GYP"/>
    <property type="match status" value="1"/>
</dbReference>
<organism evidence="9 10">
    <name type="scientific">Candidatus Scybalocola faecigallinarum</name>
    <dbReference type="NCBI Taxonomy" id="2840941"/>
    <lineage>
        <taxon>Bacteria</taxon>
        <taxon>Bacillati</taxon>
        <taxon>Bacillota</taxon>
        <taxon>Clostridia</taxon>
        <taxon>Lachnospirales</taxon>
        <taxon>Lachnospiraceae</taxon>
        <taxon>Lachnospiraceae incertae sedis</taxon>
        <taxon>Candidatus Scybalocola (ex Gilroy et al. 2021)</taxon>
    </lineage>
</organism>
<dbReference type="InterPro" id="IPR052020">
    <property type="entry name" value="Cyclic_di-GMP/3'3'-cGAMP_PDE"/>
</dbReference>
<dbReference type="Pfam" id="PF00990">
    <property type="entry name" value="GGDEF"/>
    <property type="match status" value="1"/>
</dbReference>
<dbReference type="InterPro" id="IPR035965">
    <property type="entry name" value="PAS-like_dom_sf"/>
</dbReference>
<dbReference type="InterPro" id="IPR001610">
    <property type="entry name" value="PAC"/>
</dbReference>
<dbReference type="InterPro" id="IPR000014">
    <property type="entry name" value="PAS"/>
</dbReference>
<feature type="domain" description="PAC" evidence="6">
    <location>
        <begin position="599"/>
        <end position="650"/>
    </location>
</feature>
<evidence type="ECO:0000256" key="1">
    <source>
        <dbReference type="ARBA" id="ARBA00018672"/>
    </source>
</evidence>
<feature type="domain" description="PAS" evidence="5">
    <location>
        <begin position="553"/>
        <end position="596"/>
    </location>
</feature>
<dbReference type="InterPro" id="IPR001789">
    <property type="entry name" value="Sig_transdc_resp-reg_receiver"/>
</dbReference>
<dbReference type="SUPFAM" id="SSF55785">
    <property type="entry name" value="PYP-like sensor domain (PAS domain)"/>
    <property type="match status" value="2"/>
</dbReference>
<dbReference type="SUPFAM" id="SSF52172">
    <property type="entry name" value="CheY-like"/>
    <property type="match status" value="1"/>
</dbReference>
<dbReference type="InterPro" id="IPR003607">
    <property type="entry name" value="HD/PDEase_dom"/>
</dbReference>
<dbReference type="NCBIfam" id="TIGR00254">
    <property type="entry name" value="GGDEF"/>
    <property type="match status" value="1"/>
</dbReference>
<dbReference type="Pfam" id="PF08447">
    <property type="entry name" value="PAS_3"/>
    <property type="match status" value="2"/>
</dbReference>
<protein>
    <recommendedName>
        <fullName evidence="1">Stage 0 sporulation protein A homolog</fullName>
    </recommendedName>
</protein>
<dbReference type="Gene3D" id="3.30.450.20">
    <property type="entry name" value="PAS domain"/>
    <property type="match status" value="2"/>
</dbReference>
<evidence type="ECO:0000259" key="5">
    <source>
        <dbReference type="PROSITE" id="PS50112"/>
    </source>
</evidence>
<dbReference type="Gene3D" id="1.10.3210.10">
    <property type="entry name" value="Hypothetical protein af1432"/>
    <property type="match status" value="1"/>
</dbReference>
<keyword evidence="3" id="KW-0597">Phosphoprotein</keyword>
<dbReference type="NCBIfam" id="TIGR00229">
    <property type="entry name" value="sensory_box"/>
    <property type="match status" value="1"/>
</dbReference>
<reference evidence="9" key="1">
    <citation type="submission" date="2020-10" db="EMBL/GenBank/DDBJ databases">
        <authorList>
            <person name="Gilroy R."/>
        </authorList>
    </citation>
    <scope>NUCLEOTIDE SEQUENCE</scope>
    <source>
        <strain evidence="9">CHK178-757</strain>
    </source>
</reference>
<proteinExistence type="predicted"/>
<evidence type="ECO:0000259" key="8">
    <source>
        <dbReference type="PROSITE" id="PS51832"/>
    </source>
</evidence>
<dbReference type="InterPro" id="IPR029787">
    <property type="entry name" value="Nucleotide_cyclase"/>
</dbReference>
<dbReference type="InterPro" id="IPR000160">
    <property type="entry name" value="GGDEF_dom"/>
</dbReference>
<evidence type="ECO:0000259" key="4">
    <source>
        <dbReference type="PROSITE" id="PS50110"/>
    </source>
</evidence>
<comment type="caution">
    <text evidence="9">The sequence shown here is derived from an EMBL/GenBank/DDBJ whole genome shotgun (WGS) entry which is preliminary data.</text>
</comment>
<dbReference type="InterPro" id="IPR029016">
    <property type="entry name" value="GAF-like_dom_sf"/>
</dbReference>